<dbReference type="PRINTS" id="PR00039">
    <property type="entry name" value="HTHLYSR"/>
</dbReference>
<dbReference type="InterPro" id="IPR058163">
    <property type="entry name" value="LysR-type_TF_proteobact-type"/>
</dbReference>
<dbReference type="CDD" id="cd08432">
    <property type="entry name" value="PBP2_GcdR_TrpI_HvrB_AmpR_like"/>
    <property type="match status" value="1"/>
</dbReference>
<dbReference type="SUPFAM" id="SSF53850">
    <property type="entry name" value="Periplasmic binding protein-like II"/>
    <property type="match status" value="1"/>
</dbReference>
<accession>A0A1I6R082</accession>
<evidence type="ECO:0000256" key="2">
    <source>
        <dbReference type="ARBA" id="ARBA00023015"/>
    </source>
</evidence>
<evidence type="ECO:0000313" key="7">
    <source>
        <dbReference type="Proteomes" id="UP000199239"/>
    </source>
</evidence>
<name>A0A1I6R082_9RHOB</name>
<dbReference type="InterPro" id="IPR000847">
    <property type="entry name" value="LysR_HTH_N"/>
</dbReference>
<dbReference type="EMBL" id="FPAJ01000001">
    <property type="protein sequence ID" value="SFS58131.1"/>
    <property type="molecule type" value="Genomic_DNA"/>
</dbReference>
<keyword evidence="3" id="KW-0238">DNA-binding</keyword>
<dbReference type="Pfam" id="PF00126">
    <property type="entry name" value="HTH_1"/>
    <property type="match status" value="1"/>
</dbReference>
<dbReference type="AlphaFoldDB" id="A0A1I6R082"/>
<dbReference type="SUPFAM" id="SSF46785">
    <property type="entry name" value="Winged helix' DNA-binding domain"/>
    <property type="match status" value="1"/>
</dbReference>
<dbReference type="STRING" id="394264.SAMN04488040_1172"/>
<dbReference type="Proteomes" id="UP000199239">
    <property type="component" value="Unassembled WGS sequence"/>
</dbReference>
<reference evidence="7" key="1">
    <citation type="submission" date="2016-10" db="EMBL/GenBank/DDBJ databases">
        <authorList>
            <person name="Varghese N."/>
            <person name="Submissions S."/>
        </authorList>
    </citation>
    <scope>NUCLEOTIDE SEQUENCE [LARGE SCALE GENOMIC DNA]</scope>
    <source>
        <strain evidence="7">DSM 23422</strain>
    </source>
</reference>
<sequence length="299" mass="31891">MRNVKPTMCSTHAKPPLRSLQVFEAAARCGGFTAAGKELGITQSGVSRQVSDLEAMLGVALFLRNGARLSVTPAGERLAAQLSEAFAHTWSAVADARRSDQVVTLSMLPSVAARWFAPRLADFMAANPGIDLRITASRHLVDFASEGVDAAIRYSPAPPSDLEATKLGTESITPVCSLKYAEDHGLHAPADMYRATLLCGDIPEDWPTWFEAAGCQHPPPTGPRLGDDGAILQAAVDGQGVALGRSRLVADDIATGRLVAPFAVSLDASHAYWFVRPKNMATTPAIDAVKTWLVDQFEE</sequence>
<dbReference type="PANTHER" id="PTHR30537">
    <property type="entry name" value="HTH-TYPE TRANSCRIPTIONAL REGULATOR"/>
    <property type="match status" value="1"/>
</dbReference>
<comment type="similarity">
    <text evidence="1">Belongs to the LysR transcriptional regulatory family.</text>
</comment>
<dbReference type="GO" id="GO:0043565">
    <property type="term" value="F:sequence-specific DNA binding"/>
    <property type="evidence" value="ECO:0007669"/>
    <property type="project" value="TreeGrafter"/>
</dbReference>
<dbReference type="InterPro" id="IPR036388">
    <property type="entry name" value="WH-like_DNA-bd_sf"/>
</dbReference>
<keyword evidence="2" id="KW-0805">Transcription regulation</keyword>
<keyword evidence="4" id="KW-0804">Transcription</keyword>
<dbReference type="RefSeq" id="WP_175498492.1">
    <property type="nucleotide sequence ID" value="NZ_FPAJ01000001.1"/>
</dbReference>
<evidence type="ECO:0000313" key="6">
    <source>
        <dbReference type="EMBL" id="SFS58131.1"/>
    </source>
</evidence>
<dbReference type="FunFam" id="1.10.10.10:FF:000001">
    <property type="entry name" value="LysR family transcriptional regulator"/>
    <property type="match status" value="1"/>
</dbReference>
<evidence type="ECO:0000256" key="1">
    <source>
        <dbReference type="ARBA" id="ARBA00009437"/>
    </source>
</evidence>
<organism evidence="6 7">
    <name type="scientific">Sulfitobacter marinus</name>
    <dbReference type="NCBI Taxonomy" id="394264"/>
    <lineage>
        <taxon>Bacteria</taxon>
        <taxon>Pseudomonadati</taxon>
        <taxon>Pseudomonadota</taxon>
        <taxon>Alphaproteobacteria</taxon>
        <taxon>Rhodobacterales</taxon>
        <taxon>Roseobacteraceae</taxon>
        <taxon>Sulfitobacter</taxon>
    </lineage>
</organism>
<proteinExistence type="inferred from homology"/>
<dbReference type="Gene3D" id="3.40.190.10">
    <property type="entry name" value="Periplasmic binding protein-like II"/>
    <property type="match status" value="2"/>
</dbReference>
<dbReference type="Gene3D" id="1.10.10.10">
    <property type="entry name" value="Winged helix-like DNA-binding domain superfamily/Winged helix DNA-binding domain"/>
    <property type="match status" value="1"/>
</dbReference>
<keyword evidence="7" id="KW-1185">Reference proteome</keyword>
<dbReference type="Pfam" id="PF03466">
    <property type="entry name" value="LysR_substrate"/>
    <property type="match status" value="1"/>
</dbReference>
<evidence type="ECO:0000259" key="5">
    <source>
        <dbReference type="PROSITE" id="PS50931"/>
    </source>
</evidence>
<dbReference type="GO" id="GO:0006351">
    <property type="term" value="P:DNA-templated transcription"/>
    <property type="evidence" value="ECO:0007669"/>
    <property type="project" value="TreeGrafter"/>
</dbReference>
<feature type="domain" description="HTH lysR-type" evidence="5">
    <location>
        <begin position="15"/>
        <end position="72"/>
    </location>
</feature>
<dbReference type="GO" id="GO:0003700">
    <property type="term" value="F:DNA-binding transcription factor activity"/>
    <property type="evidence" value="ECO:0007669"/>
    <property type="project" value="InterPro"/>
</dbReference>
<protein>
    <submittedName>
        <fullName evidence="6">LysR family transcriptional regulator, glycine cleavage system transcriptional activator</fullName>
    </submittedName>
</protein>
<dbReference type="InterPro" id="IPR005119">
    <property type="entry name" value="LysR_subst-bd"/>
</dbReference>
<dbReference type="PANTHER" id="PTHR30537:SF74">
    <property type="entry name" value="HTH-TYPE TRANSCRIPTIONAL REGULATOR TRPI"/>
    <property type="match status" value="1"/>
</dbReference>
<dbReference type="PROSITE" id="PS50931">
    <property type="entry name" value="HTH_LYSR"/>
    <property type="match status" value="1"/>
</dbReference>
<evidence type="ECO:0000256" key="4">
    <source>
        <dbReference type="ARBA" id="ARBA00023163"/>
    </source>
</evidence>
<evidence type="ECO:0000256" key="3">
    <source>
        <dbReference type="ARBA" id="ARBA00023125"/>
    </source>
</evidence>
<dbReference type="InterPro" id="IPR036390">
    <property type="entry name" value="WH_DNA-bd_sf"/>
</dbReference>
<gene>
    <name evidence="6" type="ORF">SAMN04488040_1172</name>
</gene>